<dbReference type="AlphaFoldDB" id="A0A7J9UTV4"/>
<gene>
    <name evidence="1" type="ORF">GB882_01360</name>
</gene>
<sequence>MRPQWLVSQLPPGMLTDDFFTRFVAIFQAQADTLLAHAENLPHLADPTITPPAMLRWLGEWIGLDGVDAAMPEQVQRRLVAGAARILARRGTAAGLQEFLELFSGGPATVTDGGGVWAEGEAPADTAWVVMKVTSTGVLEEADFVALVQDEVPAHVRAELWVGSRRVWPGDGDRPVAVAVAVAAPSEELRPYGEEQR</sequence>
<evidence type="ECO:0000313" key="2">
    <source>
        <dbReference type="Proteomes" id="UP000429644"/>
    </source>
</evidence>
<reference evidence="1 2" key="1">
    <citation type="submission" date="2019-10" db="EMBL/GenBank/DDBJ databases">
        <title>Georgenia wutianyii sp. nov. and Georgenia yuyongxinii sp. nov. isolated from plateau pika (Ochotona curzoniae) in the Qinghai-Tibet plateau of China.</title>
        <authorList>
            <person name="Tian Z."/>
        </authorList>
    </citation>
    <scope>NUCLEOTIDE SEQUENCE [LARGE SCALE GENOMIC DNA]</scope>
    <source>
        <strain evidence="1 2">JCM 15130</strain>
    </source>
</reference>
<name>A0A7J9UTV4_9MICO</name>
<protein>
    <submittedName>
        <fullName evidence="1">Phage tail protein</fullName>
    </submittedName>
</protein>
<accession>A0A7J9UTV4</accession>
<dbReference type="EMBL" id="WHPD01000304">
    <property type="protein sequence ID" value="MPV87300.1"/>
    <property type="molecule type" value="Genomic_DNA"/>
</dbReference>
<dbReference type="Pfam" id="PF09684">
    <property type="entry name" value="Tail_P2_I"/>
    <property type="match status" value="1"/>
</dbReference>
<dbReference type="InterPro" id="IPR011748">
    <property type="entry name" value="Unchr_phage_tail-like"/>
</dbReference>
<dbReference type="Proteomes" id="UP000429644">
    <property type="component" value="Unassembled WGS sequence"/>
</dbReference>
<dbReference type="NCBIfam" id="TIGR02242">
    <property type="entry name" value="tail_TIGR02242"/>
    <property type="match status" value="1"/>
</dbReference>
<keyword evidence="2" id="KW-1185">Reference proteome</keyword>
<comment type="caution">
    <text evidence="1">The sequence shown here is derived from an EMBL/GenBank/DDBJ whole genome shotgun (WGS) entry which is preliminary data.</text>
</comment>
<organism evidence="1 2">
    <name type="scientific">Georgenia ruanii</name>
    <dbReference type="NCBI Taxonomy" id="348442"/>
    <lineage>
        <taxon>Bacteria</taxon>
        <taxon>Bacillati</taxon>
        <taxon>Actinomycetota</taxon>
        <taxon>Actinomycetes</taxon>
        <taxon>Micrococcales</taxon>
        <taxon>Bogoriellaceae</taxon>
        <taxon>Georgenia</taxon>
    </lineage>
</organism>
<dbReference type="InterPro" id="IPR006521">
    <property type="entry name" value="Tail_protein_I"/>
</dbReference>
<dbReference type="RefSeq" id="WP_226909295.1">
    <property type="nucleotide sequence ID" value="NZ_BAAAOT010000001.1"/>
</dbReference>
<evidence type="ECO:0000313" key="1">
    <source>
        <dbReference type="EMBL" id="MPV87300.1"/>
    </source>
</evidence>
<proteinExistence type="predicted"/>